<dbReference type="EMBL" id="JADBGQ010000008">
    <property type="protein sequence ID" value="KAG5384920.1"/>
    <property type="molecule type" value="Genomic_DNA"/>
</dbReference>
<protein>
    <submittedName>
        <fullName evidence="2">Uncharacterized protein</fullName>
    </submittedName>
</protein>
<feature type="signal peptide" evidence="1">
    <location>
        <begin position="1"/>
        <end position="17"/>
    </location>
</feature>
<name>A0ABQ7LG50_BRACM</name>
<evidence type="ECO:0000313" key="3">
    <source>
        <dbReference type="Proteomes" id="UP000823674"/>
    </source>
</evidence>
<evidence type="ECO:0000256" key="1">
    <source>
        <dbReference type="SAM" id="SignalP"/>
    </source>
</evidence>
<keyword evidence="1" id="KW-0732">Signal</keyword>
<proteinExistence type="predicted"/>
<evidence type="ECO:0000313" key="2">
    <source>
        <dbReference type="EMBL" id="KAG5384920.1"/>
    </source>
</evidence>
<accession>A0ABQ7LG50</accession>
<dbReference type="Proteomes" id="UP000823674">
    <property type="component" value="Chromosome A09"/>
</dbReference>
<organism evidence="2 3">
    <name type="scientific">Brassica rapa subsp. trilocularis</name>
    <dbReference type="NCBI Taxonomy" id="1813537"/>
    <lineage>
        <taxon>Eukaryota</taxon>
        <taxon>Viridiplantae</taxon>
        <taxon>Streptophyta</taxon>
        <taxon>Embryophyta</taxon>
        <taxon>Tracheophyta</taxon>
        <taxon>Spermatophyta</taxon>
        <taxon>Magnoliopsida</taxon>
        <taxon>eudicotyledons</taxon>
        <taxon>Gunneridae</taxon>
        <taxon>Pentapetalae</taxon>
        <taxon>rosids</taxon>
        <taxon>malvids</taxon>
        <taxon>Brassicales</taxon>
        <taxon>Brassicaceae</taxon>
        <taxon>Brassiceae</taxon>
        <taxon>Brassica</taxon>
    </lineage>
</organism>
<reference evidence="2 3" key="1">
    <citation type="submission" date="2021-03" db="EMBL/GenBank/DDBJ databases">
        <authorList>
            <person name="King G.J."/>
            <person name="Bancroft I."/>
            <person name="Baten A."/>
            <person name="Bloomfield J."/>
            <person name="Borpatragohain P."/>
            <person name="He Z."/>
            <person name="Irish N."/>
            <person name="Irwin J."/>
            <person name="Liu K."/>
            <person name="Mauleon R.P."/>
            <person name="Moore J."/>
            <person name="Morris R."/>
            <person name="Ostergaard L."/>
            <person name="Wang B."/>
            <person name="Wells R."/>
        </authorList>
    </citation>
    <scope>NUCLEOTIDE SEQUENCE [LARGE SCALE GENOMIC DNA]</scope>
    <source>
        <strain evidence="2">R-o-18</strain>
        <tissue evidence="2">Leaf</tissue>
    </source>
</reference>
<comment type="caution">
    <text evidence="2">The sequence shown here is derived from an EMBL/GenBank/DDBJ whole genome shotgun (WGS) entry which is preliminary data.</text>
</comment>
<sequence>MLVLGLSTLALLVDCSGDFGPRGLSVQYTLDVRGCPPAHTRRPCVSVSTQRTSVAVRVCPSAHTGRMWLSISTHISTLVLGLSTLTLPVDCSAHTGRASLSVCVRLCPLAHTGRPWLSISTHISTLVLGFNTLTLPVDCSSDFGPHGLYVQYTQDVCGCTPAHTGRPWLSVCVCLCPSAHTGRLWLSISTHISTLALGISMLTLPVDCSVDFGPRGLSVQYTKDFRRCPSAHTGRLCLSISTHRTSMCVRLCPSAHTGPMWLSISTHISMLVLGLSTLTLPVDCSGDFGLRGLSVQYTQDVSGCPSAHTRCLWLSVWVRVCPSAHTGCPWLSIKTHISTLLLGLNTLALPVDCSGYFGPRGLSVQYTQDVRGCPSAHTGCLLLSVNTHRTSVAVRVCPCVFVTTHRTYVAVHQYTYQHAGPWTQHADPSRGLFGTHISTLVLGLSTLTLPVDCSGDFSPHGLSVQYTQDVCGCPPAHTGRPWLSVCVRVCPSSHTGRPWLSISTHISTLVLGLSTLTLPVDCSGDFCPCGLSVQYTQDVRGCPSAHTGRPCVSVSAHRTSVGVCVCPSAHTVRLWLSISMHISTLVLGLSTLTLPVDCSGDFGPRGLSVQYTQDISGCPSAHTGCPWLSVCVRVFPSAHTGCPWLSVCVRQHTQDVCGCPSVHISAPHTGRPWLSISTHISTLVLGFNTLTLPVDCSSDFGPHGLYVQYTQDVCGCTPAHTGRPWLSVCVCLCPSAHTGRPWLSISTHISTLALGISMLTLPVDCSVDFGPRGLSVQYTKDFRGCPSAHTGPHTGPMWLSISTHISMLVLGLSTLTLPVDCSGDFGPRGLSVQYTQDVSGCPSAHTRCPWLSVWVRVCPSAHRGCPWLSIKTHISTLLLGLNTLALPVDCSGYFGPSGLSVQYTQDVRGCPSAHTGCLLQSVNTHRASVAVRVCPCVFVTTHRTYVAVHQYTYQHAGPWTQHADPSRGLFGTHISTLVLGLSTLTLPMDCSGDFSPHGLSVQYTQDVCGCPPAHTGRPWLSVCVRVCPSSHTGRPWLSISTHISTLVLGLSTLTLPVDCSGDFCPCGLSVQYTQDVRGCPSAHTGRPCVSVSAHRTSVGVCVCPSAHTVRLWLSISMHISTLVLGLSTLTLPVDCSGDFGPRGLSVQYTQDISGCPSAHTGCPWLSVCVRVFPSAHTGCPWLSVCVRQHTQDVCGCPSVHISAPHTGRPWLSISTHISTLVLGFNTLTLPVDCSSDFGPHGLYVQYTQDVCGCTPAHTGRPWLSVCVCLCPSAHTGRLWLSISTHISTLALGISMLTLPVDCSVDFGPRGLSVQYTKDFRRCPSAHTGRLCLSISTHRTSMCVRLCPSAHTGPMWLSISTHISMLVLGLSTLTLPVDCSGDFGPRGLSVQYTQDVSGCPSAHTRCLWLSVWVRVCPSAHTGCPWLSIKTHISTLLLGLNTLALPVDCSGYFGPSGLSVQYTQDVRGCPSAHTGCLLLSVNTHRTSVAVRVCPCVFVTTHRTYVAVHQYTYQHAGPWTQHADPSRGLFG</sequence>
<gene>
    <name evidence="2" type="primary">A09g512710.1_BraROA</name>
    <name evidence="2" type="ORF">IGI04_036390</name>
</gene>
<keyword evidence="3" id="KW-1185">Reference proteome</keyword>
<feature type="chain" id="PRO_5047401805" evidence="1">
    <location>
        <begin position="18"/>
        <end position="1528"/>
    </location>
</feature>